<dbReference type="SUPFAM" id="SSF46785">
    <property type="entry name" value="Winged helix' DNA-binding domain"/>
    <property type="match status" value="1"/>
</dbReference>
<feature type="compositionally biased region" description="Acidic residues" evidence="6">
    <location>
        <begin position="66"/>
        <end position="81"/>
    </location>
</feature>
<proteinExistence type="predicted"/>
<evidence type="ECO:0000256" key="6">
    <source>
        <dbReference type="SAM" id="MobiDB-lite"/>
    </source>
</evidence>
<dbReference type="EMBL" id="CP136891">
    <property type="protein sequence ID" value="WOK99272.1"/>
    <property type="molecule type" value="Genomic_DNA"/>
</dbReference>
<dbReference type="PROSITE" id="PS50102">
    <property type="entry name" value="RRM"/>
    <property type="match status" value="1"/>
</dbReference>
<evidence type="ECO:0000313" key="10">
    <source>
        <dbReference type="Proteomes" id="UP001327560"/>
    </source>
</evidence>
<dbReference type="Gene3D" id="3.30.70.330">
    <property type="match status" value="1"/>
</dbReference>
<keyword evidence="3 5" id="KW-0694">RNA-binding</keyword>
<dbReference type="InterPro" id="IPR002344">
    <property type="entry name" value="Lupus_La"/>
</dbReference>
<dbReference type="InterPro" id="IPR036390">
    <property type="entry name" value="WH_DNA-bd_sf"/>
</dbReference>
<evidence type="ECO:0000313" key="9">
    <source>
        <dbReference type="EMBL" id="WOK99272.1"/>
    </source>
</evidence>
<comment type="subcellular location">
    <subcellularLocation>
        <location evidence="2">Nucleus</location>
    </subcellularLocation>
</comment>
<dbReference type="Pfam" id="PF05383">
    <property type="entry name" value="La"/>
    <property type="match status" value="1"/>
</dbReference>
<feature type="domain" description="RRM" evidence="7">
    <location>
        <begin position="193"/>
        <end position="285"/>
    </location>
</feature>
<name>A0AAQ3K220_9LILI</name>
<organism evidence="9 10">
    <name type="scientific">Canna indica</name>
    <name type="common">Indian-shot</name>
    <dbReference type="NCBI Taxonomy" id="4628"/>
    <lineage>
        <taxon>Eukaryota</taxon>
        <taxon>Viridiplantae</taxon>
        <taxon>Streptophyta</taxon>
        <taxon>Embryophyta</taxon>
        <taxon>Tracheophyta</taxon>
        <taxon>Spermatophyta</taxon>
        <taxon>Magnoliopsida</taxon>
        <taxon>Liliopsida</taxon>
        <taxon>Zingiberales</taxon>
        <taxon>Cannaceae</taxon>
        <taxon>Canna</taxon>
    </lineage>
</organism>
<feature type="compositionally biased region" description="Pro residues" evidence="6">
    <location>
        <begin position="1"/>
        <end position="18"/>
    </location>
</feature>
<evidence type="ECO:0000256" key="4">
    <source>
        <dbReference type="ARBA" id="ARBA00023242"/>
    </source>
</evidence>
<keyword evidence="10" id="KW-1185">Reference proteome</keyword>
<evidence type="ECO:0000259" key="8">
    <source>
        <dbReference type="PROSITE" id="PS50961"/>
    </source>
</evidence>
<evidence type="ECO:0000256" key="2">
    <source>
        <dbReference type="ARBA" id="ARBA00004123"/>
    </source>
</evidence>
<dbReference type="FunFam" id="1.10.10.10:FF:000158">
    <property type="entry name" value="La ribonucleoprotein domain family member 7"/>
    <property type="match status" value="1"/>
</dbReference>
<dbReference type="PRINTS" id="PR00302">
    <property type="entry name" value="LUPUSLA"/>
</dbReference>
<dbReference type="InterPro" id="IPR006630">
    <property type="entry name" value="La_HTH"/>
</dbReference>
<evidence type="ECO:0000256" key="5">
    <source>
        <dbReference type="PROSITE-ProRule" id="PRU00332"/>
    </source>
</evidence>
<feature type="compositionally biased region" description="Basic and acidic residues" evidence="6">
    <location>
        <begin position="319"/>
        <end position="335"/>
    </location>
</feature>
<dbReference type="GO" id="GO:0005634">
    <property type="term" value="C:nucleus"/>
    <property type="evidence" value="ECO:0007669"/>
    <property type="project" value="UniProtKB-SubCell"/>
</dbReference>
<dbReference type="PANTHER" id="PTHR22792">
    <property type="entry name" value="LUPUS LA PROTEIN-RELATED"/>
    <property type="match status" value="1"/>
</dbReference>
<feature type="region of interest" description="Disordered" evidence="6">
    <location>
        <begin position="1"/>
        <end position="95"/>
    </location>
</feature>
<dbReference type="InterPro" id="IPR012677">
    <property type="entry name" value="Nucleotide-bd_a/b_plait_sf"/>
</dbReference>
<evidence type="ECO:0000259" key="7">
    <source>
        <dbReference type="PROSITE" id="PS50102"/>
    </source>
</evidence>
<dbReference type="InterPro" id="IPR045180">
    <property type="entry name" value="La_dom_prot"/>
</dbReference>
<dbReference type="PROSITE" id="PS50961">
    <property type="entry name" value="HTH_LA"/>
    <property type="match status" value="1"/>
</dbReference>
<keyword evidence="4" id="KW-0539">Nucleus</keyword>
<gene>
    <name evidence="9" type="ORF">Cni_G07984</name>
</gene>
<dbReference type="InterPro" id="IPR036388">
    <property type="entry name" value="WH-like_DNA-bd_sf"/>
</dbReference>
<dbReference type="GO" id="GO:0006396">
    <property type="term" value="P:RNA processing"/>
    <property type="evidence" value="ECO:0007669"/>
    <property type="project" value="InterPro"/>
</dbReference>
<dbReference type="Gene3D" id="1.10.10.10">
    <property type="entry name" value="Winged helix-like DNA-binding domain superfamily/Winged helix DNA-binding domain"/>
    <property type="match status" value="1"/>
</dbReference>
<dbReference type="Proteomes" id="UP001327560">
    <property type="component" value="Chromosome 2"/>
</dbReference>
<dbReference type="PANTHER" id="PTHR22792:SF159">
    <property type="entry name" value="LA-RELATED PROTEIN 1B-RELATED"/>
    <property type="match status" value="1"/>
</dbReference>
<dbReference type="SUPFAM" id="SSF54928">
    <property type="entry name" value="RNA-binding domain, RBD"/>
    <property type="match status" value="1"/>
</dbReference>
<evidence type="ECO:0000256" key="1">
    <source>
        <dbReference type="ARBA" id="ARBA00002339"/>
    </source>
</evidence>
<dbReference type="Pfam" id="PF00076">
    <property type="entry name" value="RRM_1"/>
    <property type="match status" value="1"/>
</dbReference>
<dbReference type="CDD" id="cd08033">
    <property type="entry name" value="LARP_6"/>
    <property type="match status" value="1"/>
</dbReference>
<dbReference type="SMART" id="SM00360">
    <property type="entry name" value="RRM"/>
    <property type="match status" value="1"/>
</dbReference>
<dbReference type="GO" id="GO:0003729">
    <property type="term" value="F:mRNA binding"/>
    <property type="evidence" value="ECO:0007669"/>
    <property type="project" value="TreeGrafter"/>
</dbReference>
<feature type="compositionally biased region" description="Basic residues" evidence="6">
    <location>
        <begin position="336"/>
        <end position="346"/>
    </location>
</feature>
<dbReference type="InterPro" id="IPR035979">
    <property type="entry name" value="RBD_domain_sf"/>
</dbReference>
<feature type="region of interest" description="Disordered" evidence="6">
    <location>
        <begin position="285"/>
        <end position="358"/>
    </location>
</feature>
<reference evidence="9 10" key="1">
    <citation type="submission" date="2023-10" db="EMBL/GenBank/DDBJ databases">
        <title>Chromosome-scale genome assembly provides insights into flower coloration mechanisms of Canna indica.</title>
        <authorList>
            <person name="Li C."/>
        </authorList>
    </citation>
    <scope>NUCLEOTIDE SEQUENCE [LARGE SCALE GENOMIC DNA]</scope>
    <source>
        <tissue evidence="9">Flower</tissue>
    </source>
</reference>
<evidence type="ECO:0000256" key="3">
    <source>
        <dbReference type="ARBA" id="ARBA00022884"/>
    </source>
</evidence>
<dbReference type="SMART" id="SM00715">
    <property type="entry name" value="LA"/>
    <property type="match status" value="1"/>
</dbReference>
<sequence length="404" mass="43438">MEPDSPPSSPLPPPPSPPLADVAPSDASGGGAATRGATPGPRTEHSLIADADSGPQEGSGVSETDPLLDVDAFDDGPDDLSLDAGETVPSASSPAVLSDELRDRIVRQVEYYFSDENLPTDKFLLKFIKRNKEGYVPVAVIASFKRMKKLTQELSLIVDSLRTSSELVVSEDGNKVKRLHPLPNVKTTDAKSRTVVVENLPDDSSEESIQRIFGKSGKIVKVTIENPCSVNKSTSNCKFGVIISSKVHALVEYGTVEAAESAVSSLNDDKNWRTGMRVELLLKRMEKHGLQKGRKVTSSEKKNSTHGDEPIADGQKISVDSHDELTVKEEGEPSKGGRRNRYKNRGRGQAQPKDTAHGVTIVSAVEHVNKPMQGPRMPDGTRGFAFGRGKPAIYVPAPNIDGAC</sequence>
<feature type="compositionally biased region" description="Basic and acidic residues" evidence="6">
    <location>
        <begin position="297"/>
        <end position="309"/>
    </location>
</feature>
<feature type="domain" description="HTH La-type RNA-binding" evidence="8">
    <location>
        <begin position="95"/>
        <end position="186"/>
    </location>
</feature>
<comment type="function">
    <text evidence="1">Transcriptional regulator.</text>
</comment>
<dbReference type="InterPro" id="IPR000504">
    <property type="entry name" value="RRM_dom"/>
</dbReference>
<dbReference type="GO" id="GO:1990904">
    <property type="term" value="C:ribonucleoprotein complex"/>
    <property type="evidence" value="ECO:0007669"/>
    <property type="project" value="InterPro"/>
</dbReference>
<dbReference type="AlphaFoldDB" id="A0AAQ3K220"/>
<protein>
    <submittedName>
        <fullName evidence="9">La-related protein 6A</fullName>
    </submittedName>
</protein>
<accession>A0AAQ3K220</accession>